<dbReference type="InterPro" id="IPR006091">
    <property type="entry name" value="Acyl-CoA_Oxase/DH_mid-dom"/>
</dbReference>
<evidence type="ECO:0000259" key="8">
    <source>
        <dbReference type="Pfam" id="PF00441"/>
    </source>
</evidence>
<dbReference type="InterPro" id="IPR013786">
    <property type="entry name" value="AcylCoA_DH/ox_N"/>
</dbReference>
<dbReference type="InterPro" id="IPR009075">
    <property type="entry name" value="AcylCo_DH/oxidase_C"/>
</dbReference>
<dbReference type="SUPFAM" id="SSF56645">
    <property type="entry name" value="Acyl-CoA dehydrogenase NM domain-like"/>
    <property type="match status" value="1"/>
</dbReference>
<dbReference type="Pfam" id="PF02771">
    <property type="entry name" value="Acyl-CoA_dh_N"/>
    <property type="match status" value="1"/>
</dbReference>
<name>A0A239M286_9NOCA</name>
<accession>A0A239M286</accession>
<evidence type="ECO:0000313" key="12">
    <source>
        <dbReference type="Proteomes" id="UP000198327"/>
    </source>
</evidence>
<dbReference type="InterPro" id="IPR037069">
    <property type="entry name" value="AcylCoA_DH/ox_N_sf"/>
</dbReference>
<dbReference type="GO" id="GO:0016627">
    <property type="term" value="F:oxidoreductase activity, acting on the CH-CH group of donors"/>
    <property type="evidence" value="ECO:0007669"/>
    <property type="project" value="InterPro"/>
</dbReference>
<dbReference type="FunFam" id="2.40.110.10:FF:000002">
    <property type="entry name" value="Acyl-CoA dehydrogenase fadE12"/>
    <property type="match status" value="1"/>
</dbReference>
<dbReference type="PANTHER" id="PTHR43292">
    <property type="entry name" value="ACYL-COA DEHYDROGENASE"/>
    <property type="match status" value="1"/>
</dbReference>
<dbReference type="InterPro" id="IPR046373">
    <property type="entry name" value="Acyl-CoA_Oxase/DH_mid-dom_sf"/>
</dbReference>
<evidence type="ECO:0000256" key="3">
    <source>
        <dbReference type="ARBA" id="ARBA00022630"/>
    </source>
</evidence>
<dbReference type="Gene3D" id="1.20.140.10">
    <property type="entry name" value="Butyryl-CoA Dehydrogenase, subunit A, domain 3"/>
    <property type="match status" value="1"/>
</dbReference>
<dbReference type="AlphaFoldDB" id="A0A239M286"/>
<dbReference type="InterPro" id="IPR036250">
    <property type="entry name" value="AcylCo_DH-like_C"/>
</dbReference>
<feature type="domain" description="Acyl-CoA dehydrogenase/oxidase C-terminal" evidence="8">
    <location>
        <begin position="340"/>
        <end position="378"/>
    </location>
</feature>
<evidence type="ECO:0000256" key="4">
    <source>
        <dbReference type="ARBA" id="ARBA00022827"/>
    </source>
</evidence>
<feature type="domain" description="Acyl-CoA oxidase/dehydrogenase middle" evidence="9">
    <location>
        <begin position="125"/>
        <end position="215"/>
    </location>
</feature>
<dbReference type="OrthoDB" id="3452288at2"/>
<evidence type="ECO:0000256" key="6">
    <source>
        <dbReference type="ARBA" id="ARBA00052546"/>
    </source>
</evidence>
<gene>
    <name evidence="11" type="ORF">SAMN05421642_115112</name>
</gene>
<evidence type="ECO:0000256" key="5">
    <source>
        <dbReference type="ARBA" id="ARBA00023002"/>
    </source>
</evidence>
<keyword evidence="3 7" id="KW-0285">Flavoprotein</keyword>
<keyword evidence="5 7" id="KW-0560">Oxidoreductase</keyword>
<comment type="catalytic activity">
    <reaction evidence="6">
        <text>a 2,3-saturated acyl-CoA + A = a 2,3-dehydroacyl-CoA + AH2</text>
        <dbReference type="Rhea" id="RHEA:48608"/>
        <dbReference type="ChEBI" id="CHEBI:13193"/>
        <dbReference type="ChEBI" id="CHEBI:17499"/>
        <dbReference type="ChEBI" id="CHEBI:60015"/>
        <dbReference type="ChEBI" id="CHEBI:65111"/>
    </reaction>
</comment>
<evidence type="ECO:0000259" key="9">
    <source>
        <dbReference type="Pfam" id="PF02770"/>
    </source>
</evidence>
<reference evidence="12" key="1">
    <citation type="submission" date="2017-06" db="EMBL/GenBank/DDBJ databases">
        <authorList>
            <person name="Varghese N."/>
            <person name="Submissions S."/>
        </authorList>
    </citation>
    <scope>NUCLEOTIDE SEQUENCE [LARGE SCALE GENOMIC DNA]</scope>
    <source>
        <strain evidence="12">JCM 23211</strain>
    </source>
</reference>
<protein>
    <submittedName>
        <fullName evidence="11">Acyl-CoA dehydrogenase</fullName>
    </submittedName>
</protein>
<feature type="domain" description="Acyl-CoA dehydrogenase/oxidase N-terminal" evidence="10">
    <location>
        <begin position="9"/>
        <end position="121"/>
    </location>
</feature>
<dbReference type="SUPFAM" id="SSF47203">
    <property type="entry name" value="Acyl-CoA dehydrogenase C-terminal domain-like"/>
    <property type="match status" value="1"/>
</dbReference>
<dbReference type="PANTHER" id="PTHR43292:SF4">
    <property type="entry name" value="ACYL-COA DEHYDROGENASE FADE34"/>
    <property type="match status" value="1"/>
</dbReference>
<dbReference type="RefSeq" id="WP_089250446.1">
    <property type="nucleotide sequence ID" value="NZ_FZOW01000015.1"/>
</dbReference>
<comment type="cofactor">
    <cofactor evidence="1 7">
        <name>FAD</name>
        <dbReference type="ChEBI" id="CHEBI:57692"/>
    </cofactor>
</comment>
<keyword evidence="4 7" id="KW-0274">FAD</keyword>
<dbReference type="Pfam" id="PF00441">
    <property type="entry name" value="Acyl-CoA_dh_1"/>
    <property type="match status" value="1"/>
</dbReference>
<evidence type="ECO:0000256" key="7">
    <source>
        <dbReference type="RuleBase" id="RU362125"/>
    </source>
</evidence>
<dbReference type="Pfam" id="PF02770">
    <property type="entry name" value="Acyl-CoA_dh_M"/>
    <property type="match status" value="1"/>
</dbReference>
<dbReference type="Gene3D" id="2.40.110.10">
    <property type="entry name" value="Butyryl-CoA Dehydrogenase, subunit A, domain 2"/>
    <property type="match status" value="1"/>
</dbReference>
<proteinExistence type="inferred from homology"/>
<organism evidence="11 12">
    <name type="scientific">Rhodococcoides kyotonense</name>
    <dbReference type="NCBI Taxonomy" id="398843"/>
    <lineage>
        <taxon>Bacteria</taxon>
        <taxon>Bacillati</taxon>
        <taxon>Actinomycetota</taxon>
        <taxon>Actinomycetes</taxon>
        <taxon>Mycobacteriales</taxon>
        <taxon>Nocardiaceae</taxon>
        <taxon>Rhodococcoides</taxon>
    </lineage>
</organism>
<dbReference type="InterPro" id="IPR009100">
    <property type="entry name" value="AcylCoA_DH/oxidase_NM_dom_sf"/>
</dbReference>
<dbReference type="GO" id="GO:0005886">
    <property type="term" value="C:plasma membrane"/>
    <property type="evidence" value="ECO:0007669"/>
    <property type="project" value="TreeGrafter"/>
</dbReference>
<sequence>MDFGKIELTEAQRAFWREVSDFFDEHATEEVFEEERRTGSGHNHALHKALGERGWILPTWSVEEGGAGLDPVREAILTTERRRRDVPDVTLSTTAMTVPVVRAYGSDTLREKVLPGVAAGDINICLGYTEPDGGSDLAGVRTRATRTDDGWIINGAKMFTTGAHNCQYSILVTRSNPDAPKHRGITIFLVPLDRPGVEIQPVHTLGGERTNAVFYDNVFVGDDHRLGPVDQGWAVMSAPLEVEHGVLEADGYSELNGSTYGWTLQKLLWHATSWANATAPDGGTPLDDVLVKYKLAEIATDVELIRNVPGPMGRVISSELLISRSAELLDLVGPVALLPRGAEGAVEDGELEWSHRFAQGTAIYGGTTDIARNIVAQHNLRLPRAPKFG</sequence>
<keyword evidence="12" id="KW-1185">Reference proteome</keyword>
<evidence type="ECO:0000259" key="10">
    <source>
        <dbReference type="Pfam" id="PF02771"/>
    </source>
</evidence>
<dbReference type="EMBL" id="FZOW01000015">
    <property type="protein sequence ID" value="SNT36765.1"/>
    <property type="molecule type" value="Genomic_DNA"/>
</dbReference>
<comment type="similarity">
    <text evidence="2 7">Belongs to the acyl-CoA dehydrogenase family.</text>
</comment>
<dbReference type="Proteomes" id="UP000198327">
    <property type="component" value="Unassembled WGS sequence"/>
</dbReference>
<dbReference type="Gene3D" id="1.10.540.10">
    <property type="entry name" value="Acyl-CoA dehydrogenase/oxidase, N-terminal domain"/>
    <property type="match status" value="1"/>
</dbReference>
<dbReference type="GO" id="GO:0050660">
    <property type="term" value="F:flavin adenine dinucleotide binding"/>
    <property type="evidence" value="ECO:0007669"/>
    <property type="project" value="InterPro"/>
</dbReference>
<evidence type="ECO:0000256" key="1">
    <source>
        <dbReference type="ARBA" id="ARBA00001974"/>
    </source>
</evidence>
<evidence type="ECO:0000313" key="11">
    <source>
        <dbReference type="EMBL" id="SNT36765.1"/>
    </source>
</evidence>
<evidence type="ECO:0000256" key="2">
    <source>
        <dbReference type="ARBA" id="ARBA00009347"/>
    </source>
</evidence>
<dbReference type="InterPro" id="IPR052161">
    <property type="entry name" value="Mycobact_Acyl-CoA_DH"/>
</dbReference>